<reference evidence="1" key="1">
    <citation type="submission" date="2020-08" db="EMBL/GenBank/DDBJ databases">
        <title>Multicomponent nature underlies the extraordinary mechanical properties of spider dragline silk.</title>
        <authorList>
            <person name="Kono N."/>
            <person name="Nakamura H."/>
            <person name="Mori M."/>
            <person name="Yoshida Y."/>
            <person name="Ohtoshi R."/>
            <person name="Malay A.D."/>
            <person name="Moran D.A.P."/>
            <person name="Tomita M."/>
            <person name="Numata K."/>
            <person name="Arakawa K."/>
        </authorList>
    </citation>
    <scope>NUCLEOTIDE SEQUENCE</scope>
</reference>
<proteinExistence type="predicted"/>
<dbReference type="AlphaFoldDB" id="A0A8X6WJT7"/>
<accession>A0A8X6WJT7</accession>
<evidence type="ECO:0000313" key="1">
    <source>
        <dbReference type="EMBL" id="GFY36398.1"/>
    </source>
</evidence>
<name>A0A8X6WJT7_TRICX</name>
<evidence type="ECO:0000313" key="2">
    <source>
        <dbReference type="Proteomes" id="UP000887159"/>
    </source>
</evidence>
<organism evidence="1 2">
    <name type="scientific">Trichonephila clavipes</name>
    <name type="common">Golden silk orbweaver</name>
    <name type="synonym">Nephila clavipes</name>
    <dbReference type="NCBI Taxonomy" id="2585209"/>
    <lineage>
        <taxon>Eukaryota</taxon>
        <taxon>Metazoa</taxon>
        <taxon>Ecdysozoa</taxon>
        <taxon>Arthropoda</taxon>
        <taxon>Chelicerata</taxon>
        <taxon>Arachnida</taxon>
        <taxon>Araneae</taxon>
        <taxon>Araneomorphae</taxon>
        <taxon>Entelegynae</taxon>
        <taxon>Araneoidea</taxon>
        <taxon>Nephilidae</taxon>
        <taxon>Trichonephila</taxon>
    </lineage>
</organism>
<keyword evidence="2" id="KW-1185">Reference proteome</keyword>
<gene>
    <name evidence="1" type="ORF">TNCV_3451011</name>
</gene>
<dbReference type="EMBL" id="BMAU01021436">
    <property type="protein sequence ID" value="GFY36398.1"/>
    <property type="molecule type" value="Genomic_DNA"/>
</dbReference>
<protein>
    <submittedName>
        <fullName evidence="1">Uncharacterized protein</fullName>
    </submittedName>
</protein>
<sequence length="164" mass="18678">MRSKGGSTCCQKVSYNLLAAQYIRICDGSICVPSSNPLGKSLSYHLRLLTTNPFEEETVIFFQIKSTIYSQGFLVSNEEVEREKARCPVRLLLISKNRIVTCKGLKAKAYDRRKNLPLSRDEFRGSRSDFVRLVALVTTTTQREGNVPLDFEPWSNVKDRYLSC</sequence>
<dbReference type="Proteomes" id="UP000887159">
    <property type="component" value="Unassembled WGS sequence"/>
</dbReference>
<comment type="caution">
    <text evidence="1">The sequence shown here is derived from an EMBL/GenBank/DDBJ whole genome shotgun (WGS) entry which is preliminary data.</text>
</comment>